<gene>
    <name evidence="2" type="ORF">OJF2_24970</name>
</gene>
<feature type="compositionally biased region" description="Pro residues" evidence="1">
    <location>
        <begin position="26"/>
        <end position="37"/>
    </location>
</feature>
<name>A0A5B9W157_9BACT</name>
<dbReference type="Proteomes" id="UP000324233">
    <property type="component" value="Chromosome"/>
</dbReference>
<sequence length="929" mass="99788">MFPSSPALAHDGLSGDAAGPVNLPSVQPPSPARPAVPDPEQTRRFLGYLLEPGSCLEIRIFKARFTRTGFIGPDDRYSTTLAGWFDDADAAVADLGRLQGVSAYVTVNPIRDDLLSRTCNRVAKQRSTSADADVAAVRWLYLDLDPVRPADISATEPEHAAALSLRDKILAENPEIAEAAHYGSSGNGAWILVRIEDLDPTEGTKHVGAALDWFARTYSTDAVVVDTATRNPARVMCCVGTIKAKGSDTLKRPWRTATIDSPERPLKAVTLPAWVAGHPATAEAKASRTEPAASPGKPSPGPALRGADVTIRAAAYLDKMEPAISGSGGHRQTFDAACALVKGFGLATEPALRLLQQWNGRCIPPWTERELLHKIEDAIARPGPVGYLLDARPLPGDTSPRPSPGERGSRPAAASEDDPRPAIEITVEHHLILGAAVGALAADPEIFARGDVLVRVPLVSAAETIRADDDPYSAGRLAKAIRVEEPIVSSLLSRNATFYRMRKAKDEEPYPVDEAPPRFLSSAIPALGSWPGMRRLAGITYAPYVRRDGSVVEGPGYDPETEYVYHATCQLVPGPEKPTRDDAMEAAGAILDLVSQFPFAEPDIDGAVWLAMLLTMIQRPAIKGPVPGFVFSGNNAGAGKGLLVDTAGIIAMGKNLQASTYTDDPAEMRKLLFSIALSGCAAVHFDNVENGSTYGCAPLDSAMTAAEISDRILGQSRTASAPFRPVCVLTGNNVSPTADAYRRWAIARLVTNEERPFCREDIRIKDLRAHALANRPALLRDALTILRAHARADRPGGGWAPLGSFGEWDAHIRGAVHFATENDPITTMLETAEKRPERLSLGRLLDAWEECGRRMTVAKAIEESLSNGGMREILAELCGGKTPLNPRTIGRYLAKHCNVVVDGRKLVEDGEFRKATIWAVAKLAPDSPH</sequence>
<reference evidence="2 3" key="1">
    <citation type="submission" date="2019-08" db="EMBL/GenBank/DDBJ databases">
        <title>Deep-cultivation of Planctomycetes and their phenomic and genomic characterization uncovers novel biology.</title>
        <authorList>
            <person name="Wiegand S."/>
            <person name="Jogler M."/>
            <person name="Boedeker C."/>
            <person name="Pinto D."/>
            <person name="Vollmers J."/>
            <person name="Rivas-Marin E."/>
            <person name="Kohn T."/>
            <person name="Peeters S.H."/>
            <person name="Heuer A."/>
            <person name="Rast P."/>
            <person name="Oberbeckmann S."/>
            <person name="Bunk B."/>
            <person name="Jeske O."/>
            <person name="Meyerdierks A."/>
            <person name="Storesund J.E."/>
            <person name="Kallscheuer N."/>
            <person name="Luecker S."/>
            <person name="Lage O.M."/>
            <person name="Pohl T."/>
            <person name="Merkel B.J."/>
            <person name="Hornburger P."/>
            <person name="Mueller R.-W."/>
            <person name="Bruemmer F."/>
            <person name="Labrenz M."/>
            <person name="Spormann A.M."/>
            <person name="Op den Camp H."/>
            <person name="Overmann J."/>
            <person name="Amann R."/>
            <person name="Jetten M.S.M."/>
            <person name="Mascher T."/>
            <person name="Medema M.H."/>
            <person name="Devos D.P."/>
            <person name="Kaster A.-K."/>
            <person name="Ovreas L."/>
            <person name="Rohde M."/>
            <person name="Galperin M.Y."/>
            <person name="Jogler C."/>
        </authorList>
    </citation>
    <scope>NUCLEOTIDE SEQUENCE [LARGE SCALE GENOMIC DNA]</scope>
    <source>
        <strain evidence="2 3">OJF2</strain>
    </source>
</reference>
<evidence type="ECO:0000313" key="3">
    <source>
        <dbReference type="Proteomes" id="UP000324233"/>
    </source>
</evidence>
<dbReference type="AlphaFoldDB" id="A0A5B9W157"/>
<evidence type="ECO:0000256" key="1">
    <source>
        <dbReference type="SAM" id="MobiDB-lite"/>
    </source>
</evidence>
<dbReference type="EMBL" id="CP042997">
    <property type="protein sequence ID" value="QEH33964.1"/>
    <property type="molecule type" value="Genomic_DNA"/>
</dbReference>
<feature type="region of interest" description="Disordered" evidence="1">
    <location>
        <begin position="280"/>
        <end position="305"/>
    </location>
</feature>
<keyword evidence="3" id="KW-1185">Reference proteome</keyword>
<dbReference type="KEGG" id="agv:OJF2_24970"/>
<proteinExistence type="predicted"/>
<feature type="region of interest" description="Disordered" evidence="1">
    <location>
        <begin position="1"/>
        <end position="38"/>
    </location>
</feature>
<organism evidence="2 3">
    <name type="scientific">Aquisphaera giovannonii</name>
    <dbReference type="NCBI Taxonomy" id="406548"/>
    <lineage>
        <taxon>Bacteria</taxon>
        <taxon>Pseudomonadati</taxon>
        <taxon>Planctomycetota</taxon>
        <taxon>Planctomycetia</taxon>
        <taxon>Isosphaerales</taxon>
        <taxon>Isosphaeraceae</taxon>
        <taxon>Aquisphaera</taxon>
    </lineage>
</organism>
<evidence type="ECO:0000313" key="2">
    <source>
        <dbReference type="EMBL" id="QEH33964.1"/>
    </source>
</evidence>
<feature type="region of interest" description="Disordered" evidence="1">
    <location>
        <begin position="389"/>
        <end position="419"/>
    </location>
</feature>
<protein>
    <submittedName>
        <fullName evidence="2">Uncharacterized protein</fullName>
    </submittedName>
</protein>
<accession>A0A5B9W157</accession>